<sequence length="116" mass="13166">MDKWKNIGIAAMLFQILILIYGNFVKGAVTLDIFVNGNFYIGLILLMAGLFVMIAKNGFFDVITNGVRYVFFRRQMEDDQEGYRSFSALLSLSPHWPIGTGIVLLALSIICLFFMR</sequence>
<feature type="transmembrane region" description="Helical" evidence="1">
    <location>
        <begin position="37"/>
        <end position="55"/>
    </location>
</feature>
<gene>
    <name evidence="3" type="ORF">SAMN05877753_108210</name>
</gene>
<reference evidence="3 4" key="1">
    <citation type="submission" date="2017-08" db="EMBL/GenBank/DDBJ databases">
        <authorList>
            <person name="de Groot N.N."/>
        </authorList>
    </citation>
    <scope>NUCLEOTIDE SEQUENCE [LARGE SCALE GENOMIC DNA]</scope>
    <source>
        <strain evidence="3 4">JC228</strain>
    </source>
</reference>
<feature type="transmembrane region" description="Helical" evidence="1">
    <location>
        <begin position="6"/>
        <end position="25"/>
    </location>
</feature>
<feature type="transmembrane region" description="Helical" evidence="1">
    <location>
        <begin position="96"/>
        <end position="115"/>
    </location>
</feature>
<keyword evidence="4" id="KW-1185">Reference proteome</keyword>
<evidence type="ECO:0000313" key="4">
    <source>
        <dbReference type="Proteomes" id="UP000219546"/>
    </source>
</evidence>
<keyword evidence="1" id="KW-0812">Transmembrane</keyword>
<evidence type="ECO:0000313" key="3">
    <source>
        <dbReference type="EMBL" id="SNX74183.1"/>
    </source>
</evidence>
<accession>A0A285D4V0</accession>
<evidence type="ECO:0000259" key="2">
    <source>
        <dbReference type="Pfam" id="PF13038"/>
    </source>
</evidence>
<evidence type="ECO:0000256" key="1">
    <source>
        <dbReference type="SAM" id="Phobius"/>
    </source>
</evidence>
<dbReference type="RefSeq" id="WP_097159836.1">
    <property type="nucleotide sequence ID" value="NZ_JBEPMQ010000008.1"/>
</dbReference>
<dbReference type="InterPro" id="IPR025007">
    <property type="entry name" value="DUF3899"/>
</dbReference>
<protein>
    <submittedName>
        <fullName evidence="3">Uncharacterized protein DUF3899</fullName>
    </submittedName>
</protein>
<keyword evidence="1" id="KW-1133">Transmembrane helix</keyword>
<dbReference type="Pfam" id="PF13038">
    <property type="entry name" value="DUF3899"/>
    <property type="match status" value="1"/>
</dbReference>
<name>A0A285D4V0_9BACI</name>
<dbReference type="AlphaFoldDB" id="A0A285D4V0"/>
<feature type="domain" description="DUF3899" evidence="2">
    <location>
        <begin position="35"/>
        <end position="111"/>
    </location>
</feature>
<dbReference type="Proteomes" id="UP000219546">
    <property type="component" value="Unassembled WGS sequence"/>
</dbReference>
<keyword evidence="1" id="KW-0472">Membrane</keyword>
<dbReference type="EMBL" id="OAOP01000008">
    <property type="protein sequence ID" value="SNX74183.1"/>
    <property type="molecule type" value="Genomic_DNA"/>
</dbReference>
<proteinExistence type="predicted"/>
<dbReference type="OrthoDB" id="2989943at2"/>
<organism evidence="3 4">
    <name type="scientific">Bacillus oleivorans</name>
    <dbReference type="NCBI Taxonomy" id="1448271"/>
    <lineage>
        <taxon>Bacteria</taxon>
        <taxon>Bacillati</taxon>
        <taxon>Bacillota</taxon>
        <taxon>Bacilli</taxon>
        <taxon>Bacillales</taxon>
        <taxon>Bacillaceae</taxon>
        <taxon>Bacillus</taxon>
    </lineage>
</organism>